<evidence type="ECO:0000313" key="4">
    <source>
        <dbReference type="Proteomes" id="UP001597260"/>
    </source>
</evidence>
<feature type="region of interest" description="Disordered" evidence="1">
    <location>
        <begin position="1"/>
        <end position="23"/>
    </location>
</feature>
<evidence type="ECO:0000259" key="2">
    <source>
        <dbReference type="Pfam" id="PF00668"/>
    </source>
</evidence>
<dbReference type="PANTHER" id="PTHR45527">
    <property type="entry name" value="NONRIBOSOMAL PEPTIDE SYNTHETASE"/>
    <property type="match status" value="1"/>
</dbReference>
<dbReference type="SUPFAM" id="SSF52777">
    <property type="entry name" value="CoA-dependent acyltransferases"/>
    <property type="match status" value="2"/>
</dbReference>
<dbReference type="EMBL" id="JBHTMP010000030">
    <property type="protein sequence ID" value="MFD1323325.1"/>
    <property type="molecule type" value="Genomic_DNA"/>
</dbReference>
<dbReference type="RefSeq" id="WP_377572474.1">
    <property type="nucleotide sequence ID" value="NZ_JBHTMP010000030.1"/>
</dbReference>
<protein>
    <submittedName>
        <fullName evidence="3">Condensation domain-containing protein</fullName>
    </submittedName>
</protein>
<keyword evidence="4" id="KW-1185">Reference proteome</keyword>
<sequence>MQISRSVAPHEPGTAGPTYADFHGERAATGPLTWGQRAMWRSVAEFEAQETFLNLRRILAVSQRANADVPTASRAIGALVSRHESLRTRVEVVDGQLRQVAAPTGRLPLLVDAVEKADADPDGRAAAQALAERLGQPRFDHAGEWPLRVALVTVDDRVRQIVIVFSHSTVDFYAVEIILRDLRMLLLRGTLTTAPGLQSVAVARREQQIEQRRSERAIAYWRRRFQPPPPGMLTTAGPALTPRYRKGSLVSAAIDTATRLIAARHRVSTSTVLLAAIGAVSTVRSGEPGCGIVTMANNRFQPEYDNAITKLNQIGFCALDLADRPTFSELLARTRQASLDGYRHAYYDPAAIQRALAEVGLDFGTMLAPYCYFNDIRLPHEPGTTTTGPDEATVRAMSAGTTFTWTELFDRFAWRCRIQVVDVPGAVELVITTDTRYLPPDQAESFLFGIEELLVEAAFREVPWPMLG</sequence>
<name>A0ABW3YHS2_9ACTN</name>
<dbReference type="Gene3D" id="3.30.559.30">
    <property type="entry name" value="Nonribosomal peptide synthetase, condensation domain"/>
    <property type="match status" value="1"/>
</dbReference>
<proteinExistence type="predicted"/>
<dbReference type="InterPro" id="IPR001242">
    <property type="entry name" value="Condensation_dom"/>
</dbReference>
<comment type="caution">
    <text evidence="3">The sequence shown here is derived from an EMBL/GenBank/DDBJ whole genome shotgun (WGS) entry which is preliminary data.</text>
</comment>
<feature type="domain" description="Condensation" evidence="2">
    <location>
        <begin position="31"/>
        <end position="357"/>
    </location>
</feature>
<evidence type="ECO:0000313" key="3">
    <source>
        <dbReference type="EMBL" id="MFD1323325.1"/>
    </source>
</evidence>
<reference evidence="4" key="1">
    <citation type="journal article" date="2019" name="Int. J. Syst. Evol. Microbiol.">
        <title>The Global Catalogue of Microorganisms (GCM) 10K type strain sequencing project: providing services to taxonomists for standard genome sequencing and annotation.</title>
        <authorList>
            <consortium name="The Broad Institute Genomics Platform"/>
            <consortium name="The Broad Institute Genome Sequencing Center for Infectious Disease"/>
            <person name="Wu L."/>
            <person name="Ma J."/>
        </authorList>
    </citation>
    <scope>NUCLEOTIDE SEQUENCE [LARGE SCALE GENOMIC DNA]</scope>
    <source>
        <strain evidence="4">JCM 31037</strain>
    </source>
</reference>
<dbReference type="InterPro" id="IPR023213">
    <property type="entry name" value="CAT-like_dom_sf"/>
</dbReference>
<evidence type="ECO:0000256" key="1">
    <source>
        <dbReference type="SAM" id="MobiDB-lite"/>
    </source>
</evidence>
<organism evidence="3 4">
    <name type="scientific">Micromonospora sonneratiae</name>
    <dbReference type="NCBI Taxonomy" id="1184706"/>
    <lineage>
        <taxon>Bacteria</taxon>
        <taxon>Bacillati</taxon>
        <taxon>Actinomycetota</taxon>
        <taxon>Actinomycetes</taxon>
        <taxon>Micromonosporales</taxon>
        <taxon>Micromonosporaceae</taxon>
        <taxon>Micromonospora</taxon>
    </lineage>
</organism>
<accession>A0ABW3YHS2</accession>
<dbReference type="Proteomes" id="UP001597260">
    <property type="component" value="Unassembled WGS sequence"/>
</dbReference>
<dbReference type="Pfam" id="PF00668">
    <property type="entry name" value="Condensation"/>
    <property type="match status" value="1"/>
</dbReference>
<gene>
    <name evidence="3" type="ORF">ACFQ4H_19750</name>
</gene>
<dbReference type="PANTHER" id="PTHR45527:SF1">
    <property type="entry name" value="FATTY ACID SYNTHASE"/>
    <property type="match status" value="1"/>
</dbReference>
<dbReference type="Gene3D" id="3.30.559.10">
    <property type="entry name" value="Chloramphenicol acetyltransferase-like domain"/>
    <property type="match status" value="1"/>
</dbReference>